<protein>
    <recommendedName>
        <fullName evidence="3">F-box domain-containing protein</fullName>
    </recommendedName>
</protein>
<proteinExistence type="predicted"/>
<accession>A0AAX4KLP6</accession>
<evidence type="ECO:0000313" key="1">
    <source>
        <dbReference type="EMBL" id="WWD07351.1"/>
    </source>
</evidence>
<dbReference type="RefSeq" id="XP_066085318.1">
    <property type="nucleotide sequence ID" value="XM_066229221.1"/>
</dbReference>
<reference evidence="1 2" key="1">
    <citation type="submission" date="2024-01" db="EMBL/GenBank/DDBJ databases">
        <title>Comparative genomics of Cryptococcus and Kwoniella reveals pathogenesis evolution and contrasting modes of karyotype evolution via chromosome fusion or intercentromeric recombination.</title>
        <authorList>
            <person name="Coelho M.A."/>
            <person name="David-Palma M."/>
            <person name="Shea T."/>
            <person name="Bowers K."/>
            <person name="McGinley-Smith S."/>
            <person name="Mohammad A.W."/>
            <person name="Gnirke A."/>
            <person name="Yurkov A.M."/>
            <person name="Nowrousian M."/>
            <person name="Sun S."/>
            <person name="Cuomo C.A."/>
            <person name="Heitman J."/>
        </authorList>
    </citation>
    <scope>NUCLEOTIDE SEQUENCE [LARGE SCALE GENOMIC DNA]</scope>
    <source>
        <strain evidence="1 2">PYCC6329</strain>
    </source>
</reference>
<name>A0AAX4KLP6_9TREE</name>
<sequence length="100" mass="11421">MDDYESLDILRYADVSPGLEDVQVLISDPLNNVECYSKDRRTYGEPAGSVLLPNVREMIFSCLAQEDQRQVLTLAVSSFPHVDNWDPNWIEPWTPVTPTH</sequence>
<dbReference type="KEGG" id="ker:91104250"/>
<evidence type="ECO:0008006" key="3">
    <source>
        <dbReference type="Google" id="ProtNLM"/>
    </source>
</evidence>
<gene>
    <name evidence="1" type="ORF">V865_005449</name>
</gene>
<dbReference type="Proteomes" id="UP001358614">
    <property type="component" value="Chromosome 1"/>
</dbReference>
<dbReference type="AlphaFoldDB" id="A0AAX4KLP6"/>
<keyword evidence="2" id="KW-1185">Reference proteome</keyword>
<evidence type="ECO:0000313" key="2">
    <source>
        <dbReference type="Proteomes" id="UP001358614"/>
    </source>
</evidence>
<organism evidence="1 2">
    <name type="scientific">Kwoniella europaea PYCC6329</name>
    <dbReference type="NCBI Taxonomy" id="1423913"/>
    <lineage>
        <taxon>Eukaryota</taxon>
        <taxon>Fungi</taxon>
        <taxon>Dikarya</taxon>
        <taxon>Basidiomycota</taxon>
        <taxon>Agaricomycotina</taxon>
        <taxon>Tremellomycetes</taxon>
        <taxon>Tremellales</taxon>
        <taxon>Cryptococcaceae</taxon>
        <taxon>Kwoniella</taxon>
    </lineage>
</organism>
<dbReference type="EMBL" id="CP144089">
    <property type="protein sequence ID" value="WWD07351.1"/>
    <property type="molecule type" value="Genomic_DNA"/>
</dbReference>
<dbReference type="GeneID" id="91104250"/>